<gene>
    <name evidence="2" type="ORF">Ctob_001252</name>
</gene>
<dbReference type="EMBL" id="JWZX01003112">
    <property type="protein sequence ID" value="KOO24238.1"/>
    <property type="molecule type" value="Genomic_DNA"/>
</dbReference>
<organism evidence="2 3">
    <name type="scientific">Chrysochromulina tobinii</name>
    <dbReference type="NCBI Taxonomy" id="1460289"/>
    <lineage>
        <taxon>Eukaryota</taxon>
        <taxon>Haptista</taxon>
        <taxon>Haptophyta</taxon>
        <taxon>Prymnesiophyceae</taxon>
        <taxon>Prymnesiales</taxon>
        <taxon>Chrysochromulinaceae</taxon>
        <taxon>Chrysochromulina</taxon>
    </lineage>
</organism>
<reference evidence="3" key="1">
    <citation type="journal article" date="2015" name="PLoS Genet.">
        <title>Genome Sequence and Transcriptome Analyses of Chrysochromulina tobin: Metabolic Tools for Enhanced Algal Fitness in the Prominent Order Prymnesiales (Haptophyceae).</title>
        <authorList>
            <person name="Hovde B.T."/>
            <person name="Deodato C.R."/>
            <person name="Hunsperger H.M."/>
            <person name="Ryken S.A."/>
            <person name="Yost W."/>
            <person name="Jha R.K."/>
            <person name="Patterson J."/>
            <person name="Monnat R.J. Jr."/>
            <person name="Barlow S.B."/>
            <person name="Starkenburg S.R."/>
            <person name="Cattolico R.A."/>
        </authorList>
    </citation>
    <scope>NUCLEOTIDE SEQUENCE</scope>
    <source>
        <strain evidence="3">CCMP291</strain>
    </source>
</reference>
<evidence type="ECO:0000313" key="2">
    <source>
        <dbReference type="EMBL" id="KOO24238.1"/>
    </source>
</evidence>
<proteinExistence type="predicted"/>
<keyword evidence="3" id="KW-1185">Reference proteome</keyword>
<evidence type="ECO:0000313" key="3">
    <source>
        <dbReference type="Proteomes" id="UP000037460"/>
    </source>
</evidence>
<dbReference type="Proteomes" id="UP000037460">
    <property type="component" value="Unassembled WGS sequence"/>
</dbReference>
<dbReference type="AlphaFoldDB" id="A0A0M0JDD1"/>
<feature type="region of interest" description="Disordered" evidence="1">
    <location>
        <begin position="151"/>
        <end position="174"/>
    </location>
</feature>
<dbReference type="OrthoDB" id="406870at2759"/>
<protein>
    <submittedName>
        <fullName evidence="2">Uncharacterized protein</fullName>
    </submittedName>
</protein>
<accession>A0A0M0JDD1</accession>
<sequence length="212" mass="22861">MTELGIDIPQIYHVQNADPAADEATFESITQSLENLLAVQKDYVAKPTHLSCSDQVYVVKNGLNIYSKLHAPVQPRLVAANMTMALRTRSSVWGESWALHHVPPGILIEERISAGGDDDTAALEFKTIVIWGRVWASEVKRGTDTLQILGRDGRGLQGEGQHPDLAQTRAGDQAPFEPARKAAALAHRKLSAAKGSRAAPMAAQAEVAQPAV</sequence>
<comment type="caution">
    <text evidence="2">The sequence shown here is derived from an EMBL/GenBank/DDBJ whole genome shotgun (WGS) entry which is preliminary data.</text>
</comment>
<evidence type="ECO:0000256" key="1">
    <source>
        <dbReference type="SAM" id="MobiDB-lite"/>
    </source>
</evidence>
<name>A0A0M0JDD1_9EUKA</name>